<dbReference type="EMBL" id="MSFL01000022">
    <property type="protein sequence ID" value="PWY75170.1"/>
    <property type="molecule type" value="Genomic_DNA"/>
</dbReference>
<dbReference type="AlphaFoldDB" id="A0A317VTB2"/>
<evidence type="ECO:0000313" key="2">
    <source>
        <dbReference type="EMBL" id="PWY75170.1"/>
    </source>
</evidence>
<dbReference type="GeneID" id="37060046"/>
<feature type="region of interest" description="Disordered" evidence="1">
    <location>
        <begin position="31"/>
        <end position="82"/>
    </location>
</feature>
<comment type="caution">
    <text evidence="2">The sequence shown here is derived from an EMBL/GenBank/DDBJ whole genome shotgun (WGS) entry which is preliminary data.</text>
</comment>
<dbReference type="RefSeq" id="XP_025397295.1">
    <property type="nucleotide sequence ID" value="XM_025537809.1"/>
</dbReference>
<gene>
    <name evidence="2" type="ORF">BO70DRAFT_103359</name>
</gene>
<reference evidence="2 3" key="1">
    <citation type="submission" date="2016-12" db="EMBL/GenBank/DDBJ databases">
        <title>The genomes of Aspergillus section Nigri reveals drivers in fungal speciation.</title>
        <authorList>
            <consortium name="DOE Joint Genome Institute"/>
            <person name="Vesth T.C."/>
            <person name="Nybo J."/>
            <person name="Theobald S."/>
            <person name="Brandl J."/>
            <person name="Frisvad J.C."/>
            <person name="Nielsen K.F."/>
            <person name="Lyhne E.K."/>
            <person name="Kogle M.E."/>
            <person name="Kuo A."/>
            <person name="Riley R."/>
            <person name="Clum A."/>
            <person name="Nolan M."/>
            <person name="Lipzen A."/>
            <person name="Salamov A."/>
            <person name="Henrissat B."/>
            <person name="Wiebenga A."/>
            <person name="De Vries R.P."/>
            <person name="Grigoriev I.V."/>
            <person name="Mortensen U.H."/>
            <person name="Andersen M.R."/>
            <person name="Baker S.E."/>
        </authorList>
    </citation>
    <scope>NUCLEOTIDE SEQUENCE [LARGE SCALE GENOMIC DNA]</scope>
    <source>
        <strain evidence="2 3">CBS 117.55</strain>
    </source>
</reference>
<name>A0A317VTB2_9EURO</name>
<sequence length="129" mass="13448">MLRLAADECSEELKVSTSRHAGLLILSPTITIEPNTGTKTRTRPFLGPSVSMTSSSKGSGPGPGTDRAMQGPRDSQSSLSNLIHAVASSSWNRADLIRSSHSAGDGDTPSQRQSSLIGGIDDKIGRDGT</sequence>
<feature type="compositionally biased region" description="Low complexity" evidence="1">
    <location>
        <begin position="47"/>
        <end position="58"/>
    </location>
</feature>
<protein>
    <submittedName>
        <fullName evidence="2">Uncharacterized protein</fullName>
    </submittedName>
</protein>
<dbReference type="VEuPathDB" id="FungiDB:BO70DRAFT_103359"/>
<feature type="compositionally biased region" description="Basic and acidic residues" evidence="1">
    <location>
        <begin position="120"/>
        <end position="129"/>
    </location>
</feature>
<organism evidence="2 3">
    <name type="scientific">Aspergillus heteromorphus CBS 117.55</name>
    <dbReference type="NCBI Taxonomy" id="1448321"/>
    <lineage>
        <taxon>Eukaryota</taxon>
        <taxon>Fungi</taxon>
        <taxon>Dikarya</taxon>
        <taxon>Ascomycota</taxon>
        <taxon>Pezizomycotina</taxon>
        <taxon>Eurotiomycetes</taxon>
        <taxon>Eurotiomycetidae</taxon>
        <taxon>Eurotiales</taxon>
        <taxon>Aspergillaceae</taxon>
        <taxon>Aspergillus</taxon>
        <taxon>Aspergillus subgen. Circumdati</taxon>
    </lineage>
</organism>
<dbReference type="Proteomes" id="UP000247233">
    <property type="component" value="Unassembled WGS sequence"/>
</dbReference>
<proteinExistence type="predicted"/>
<evidence type="ECO:0000313" key="3">
    <source>
        <dbReference type="Proteomes" id="UP000247233"/>
    </source>
</evidence>
<feature type="region of interest" description="Disordered" evidence="1">
    <location>
        <begin position="98"/>
        <end position="129"/>
    </location>
</feature>
<evidence type="ECO:0000256" key="1">
    <source>
        <dbReference type="SAM" id="MobiDB-lite"/>
    </source>
</evidence>
<feature type="compositionally biased region" description="Polar residues" evidence="1">
    <location>
        <begin position="73"/>
        <end position="82"/>
    </location>
</feature>
<keyword evidence="3" id="KW-1185">Reference proteome</keyword>
<accession>A0A317VTB2</accession>